<keyword evidence="1" id="KW-1133">Transmembrane helix</keyword>
<accession>A0A3S9P8A1</accession>
<gene>
    <name evidence="2" type="ORF">EI427_20030</name>
</gene>
<dbReference type="Proteomes" id="UP000267268">
    <property type="component" value="Chromosome 1"/>
</dbReference>
<evidence type="ECO:0000313" key="3">
    <source>
        <dbReference type="Proteomes" id="UP000267268"/>
    </source>
</evidence>
<reference evidence="2 3" key="1">
    <citation type="submission" date="2018-12" db="EMBL/GenBank/DDBJ databases">
        <title>Flammeovirga pectinis sp. nov., isolated from the gut of the Korean scallop, Patinopecten yessoensis.</title>
        <authorList>
            <person name="Bae J.-W."/>
            <person name="Jeong Y.-S."/>
            <person name="Kang W."/>
        </authorList>
    </citation>
    <scope>NUCLEOTIDE SEQUENCE [LARGE SCALE GENOMIC DNA]</scope>
    <source>
        <strain evidence="2 3">L12M1</strain>
    </source>
</reference>
<proteinExistence type="predicted"/>
<dbReference type="EMBL" id="CP034562">
    <property type="protein sequence ID" value="AZQ64417.1"/>
    <property type="molecule type" value="Genomic_DNA"/>
</dbReference>
<dbReference type="KEGG" id="fll:EI427_20030"/>
<evidence type="ECO:0000256" key="1">
    <source>
        <dbReference type="SAM" id="Phobius"/>
    </source>
</evidence>
<keyword evidence="3" id="KW-1185">Reference proteome</keyword>
<evidence type="ECO:0000313" key="2">
    <source>
        <dbReference type="EMBL" id="AZQ64417.1"/>
    </source>
</evidence>
<organism evidence="2 3">
    <name type="scientific">Flammeovirga pectinis</name>
    <dbReference type="NCBI Taxonomy" id="2494373"/>
    <lineage>
        <taxon>Bacteria</taxon>
        <taxon>Pseudomonadati</taxon>
        <taxon>Bacteroidota</taxon>
        <taxon>Cytophagia</taxon>
        <taxon>Cytophagales</taxon>
        <taxon>Flammeovirgaceae</taxon>
        <taxon>Flammeovirga</taxon>
    </lineage>
</organism>
<feature type="transmembrane region" description="Helical" evidence="1">
    <location>
        <begin position="72"/>
        <end position="90"/>
    </location>
</feature>
<keyword evidence="1" id="KW-0812">Transmembrane</keyword>
<keyword evidence="1" id="KW-0472">Membrane</keyword>
<name>A0A3S9P8A1_9BACT</name>
<dbReference type="RefSeq" id="WP_126618086.1">
    <property type="nucleotide sequence ID" value="NZ_CP034562.1"/>
</dbReference>
<dbReference type="OrthoDB" id="981450at2"/>
<protein>
    <submittedName>
        <fullName evidence="2">Uncharacterized protein</fullName>
    </submittedName>
</protein>
<sequence>MKRAPFFKLLQYRTFNFTTRHYDADKEEREARIKALREKYIDQDSIDKSAEGLERSISFSKERARRTERKPILIRAAILVGIFALLYMFFK</sequence>
<dbReference type="AlphaFoldDB" id="A0A3S9P8A1"/>